<feature type="non-terminal residue" evidence="2">
    <location>
        <position position="290"/>
    </location>
</feature>
<keyword evidence="1" id="KW-0472">Membrane</keyword>
<dbReference type="InParanoid" id="A0A1V9XH35"/>
<organism evidence="2 3">
    <name type="scientific">Tropilaelaps mercedesae</name>
    <dbReference type="NCBI Taxonomy" id="418985"/>
    <lineage>
        <taxon>Eukaryota</taxon>
        <taxon>Metazoa</taxon>
        <taxon>Ecdysozoa</taxon>
        <taxon>Arthropoda</taxon>
        <taxon>Chelicerata</taxon>
        <taxon>Arachnida</taxon>
        <taxon>Acari</taxon>
        <taxon>Parasitiformes</taxon>
        <taxon>Mesostigmata</taxon>
        <taxon>Gamasina</taxon>
        <taxon>Dermanyssoidea</taxon>
        <taxon>Laelapidae</taxon>
        <taxon>Tropilaelaps</taxon>
    </lineage>
</organism>
<evidence type="ECO:0000313" key="2">
    <source>
        <dbReference type="EMBL" id="OQR72746.1"/>
    </source>
</evidence>
<dbReference type="AlphaFoldDB" id="A0A1V9XH35"/>
<sequence>MGDKWGSTEGPGDHHSTFKIAVISYSLVAPLDDAYGMVEEQTGRLTGMLATVVAGKADIAAGPFPVHPRMNELLHDMKRSVDSFTAFGIISGMKNDYIQAPGSFTGAFDTPSWILIFLCLFVVVGLLLGYRLITGQGGSTDIPGTITKWLFNGFGILLQKVVQPTFRFKTLYDVLQHPEMTVVYPANTPAENMINKTAYDPVYGDRLREHMRTNSYATTLASLQEDWLRDKLASRKAIVFMEQKYLTSRCIARWCVNSNYHFFVSKLFDMFLGVFSSRNLPPELNNAIDM</sequence>
<feature type="transmembrane region" description="Helical" evidence="1">
    <location>
        <begin position="113"/>
        <end position="133"/>
    </location>
</feature>
<keyword evidence="1" id="KW-0812">Transmembrane</keyword>
<keyword evidence="1" id="KW-1133">Transmembrane helix</keyword>
<dbReference type="OrthoDB" id="10331848at2759"/>
<name>A0A1V9XH35_9ACAR</name>
<protein>
    <recommendedName>
        <fullName evidence="4">Glutamate receptor</fullName>
    </recommendedName>
</protein>
<evidence type="ECO:0000313" key="3">
    <source>
        <dbReference type="Proteomes" id="UP000192247"/>
    </source>
</evidence>
<gene>
    <name evidence="2" type="ORF">BIW11_01244</name>
</gene>
<reference evidence="2 3" key="1">
    <citation type="journal article" date="2017" name="Gigascience">
        <title>Draft genome of the honey bee ectoparasitic mite, Tropilaelaps mercedesae, is shaped by the parasitic life history.</title>
        <authorList>
            <person name="Dong X."/>
            <person name="Armstrong S.D."/>
            <person name="Xia D."/>
            <person name="Makepeace B.L."/>
            <person name="Darby A.C."/>
            <person name="Kadowaki T."/>
        </authorList>
    </citation>
    <scope>NUCLEOTIDE SEQUENCE [LARGE SCALE GENOMIC DNA]</scope>
    <source>
        <strain evidence="2">Wuxi-XJTLU</strain>
    </source>
</reference>
<accession>A0A1V9XH35</accession>
<evidence type="ECO:0008006" key="4">
    <source>
        <dbReference type="Google" id="ProtNLM"/>
    </source>
</evidence>
<evidence type="ECO:0000256" key="1">
    <source>
        <dbReference type="SAM" id="Phobius"/>
    </source>
</evidence>
<proteinExistence type="predicted"/>
<dbReference type="Gene3D" id="3.40.190.10">
    <property type="entry name" value="Periplasmic binding protein-like II"/>
    <property type="match status" value="1"/>
</dbReference>
<comment type="caution">
    <text evidence="2">The sequence shown here is derived from an EMBL/GenBank/DDBJ whole genome shotgun (WGS) entry which is preliminary data.</text>
</comment>
<dbReference type="Proteomes" id="UP000192247">
    <property type="component" value="Unassembled WGS sequence"/>
</dbReference>
<keyword evidence="3" id="KW-1185">Reference proteome</keyword>
<dbReference type="EMBL" id="MNPL01011123">
    <property type="protein sequence ID" value="OQR72746.1"/>
    <property type="molecule type" value="Genomic_DNA"/>
</dbReference>